<keyword evidence="2" id="KW-0433">Leucine-rich repeat</keyword>
<name>A0A9N9F990_9GLOM</name>
<dbReference type="GO" id="GO:0005829">
    <property type="term" value="C:cytosol"/>
    <property type="evidence" value="ECO:0007669"/>
    <property type="project" value="TreeGrafter"/>
</dbReference>
<dbReference type="SUPFAM" id="SSF52047">
    <property type="entry name" value="RNI-like"/>
    <property type="match status" value="2"/>
</dbReference>
<organism evidence="5 6">
    <name type="scientific">Racocetra fulgida</name>
    <dbReference type="NCBI Taxonomy" id="60492"/>
    <lineage>
        <taxon>Eukaryota</taxon>
        <taxon>Fungi</taxon>
        <taxon>Fungi incertae sedis</taxon>
        <taxon>Mucoromycota</taxon>
        <taxon>Glomeromycotina</taxon>
        <taxon>Glomeromycetes</taxon>
        <taxon>Diversisporales</taxon>
        <taxon>Gigasporaceae</taxon>
        <taxon>Racocetra</taxon>
    </lineage>
</organism>
<evidence type="ECO:0000313" key="6">
    <source>
        <dbReference type="Proteomes" id="UP000789396"/>
    </source>
</evidence>
<reference evidence="5" key="1">
    <citation type="submission" date="2021-06" db="EMBL/GenBank/DDBJ databases">
        <authorList>
            <person name="Kallberg Y."/>
            <person name="Tangrot J."/>
            <person name="Rosling A."/>
        </authorList>
    </citation>
    <scope>NUCLEOTIDE SEQUENCE</scope>
    <source>
        <strain evidence="5">IN212</strain>
    </source>
</reference>
<comment type="caution">
    <text evidence="5">The sequence shown here is derived from an EMBL/GenBank/DDBJ whole genome shotgun (WGS) entry which is preliminary data.</text>
</comment>
<keyword evidence="6" id="KW-1185">Reference proteome</keyword>
<gene>
    <name evidence="5" type="ORF">RFULGI_LOCUS3221</name>
</gene>
<dbReference type="InterPro" id="IPR027038">
    <property type="entry name" value="RanGap"/>
</dbReference>
<dbReference type="Gene3D" id="3.80.10.10">
    <property type="entry name" value="Ribonuclease Inhibitor"/>
    <property type="match status" value="1"/>
</dbReference>
<dbReference type="Pfam" id="PF25353">
    <property type="entry name" value="PH_2nd_LRR"/>
    <property type="match status" value="1"/>
</dbReference>
<evidence type="ECO:0000256" key="1">
    <source>
        <dbReference type="ARBA" id="ARBA00022468"/>
    </source>
</evidence>
<evidence type="ECO:0000313" key="5">
    <source>
        <dbReference type="EMBL" id="CAG8518143.1"/>
    </source>
</evidence>
<keyword evidence="1" id="KW-0343">GTPase activation</keyword>
<dbReference type="GO" id="GO:0006913">
    <property type="term" value="P:nucleocytoplasmic transport"/>
    <property type="evidence" value="ECO:0007669"/>
    <property type="project" value="TreeGrafter"/>
</dbReference>
<dbReference type="OrthoDB" id="120976at2759"/>
<evidence type="ECO:0000256" key="2">
    <source>
        <dbReference type="ARBA" id="ARBA00022614"/>
    </source>
</evidence>
<dbReference type="Proteomes" id="UP000789396">
    <property type="component" value="Unassembled WGS sequence"/>
</dbReference>
<proteinExistence type="predicted"/>
<dbReference type="PANTHER" id="PTHR24113:SF12">
    <property type="entry name" value="RAN GTPASE-ACTIVATING PROTEIN 1"/>
    <property type="match status" value="1"/>
</dbReference>
<dbReference type="AlphaFoldDB" id="A0A9N9F990"/>
<dbReference type="EMBL" id="CAJVPZ010002718">
    <property type="protein sequence ID" value="CAG8518143.1"/>
    <property type="molecule type" value="Genomic_DNA"/>
</dbReference>
<dbReference type="InterPro" id="IPR057334">
    <property type="entry name" value="PH_2nd_LRR"/>
</dbReference>
<dbReference type="GO" id="GO:0005096">
    <property type="term" value="F:GTPase activator activity"/>
    <property type="evidence" value="ECO:0007669"/>
    <property type="project" value="UniProtKB-KW"/>
</dbReference>
<dbReference type="InterPro" id="IPR001611">
    <property type="entry name" value="Leu-rich_rpt"/>
</dbReference>
<dbReference type="PANTHER" id="PTHR24113">
    <property type="entry name" value="RAN GTPASE-ACTIVATING PROTEIN 1"/>
    <property type="match status" value="1"/>
</dbReference>
<dbReference type="GO" id="GO:0005634">
    <property type="term" value="C:nucleus"/>
    <property type="evidence" value="ECO:0007669"/>
    <property type="project" value="TreeGrafter"/>
</dbReference>
<accession>A0A9N9F990</accession>
<sequence length="1080" mass="120797">MNKSTSGSHIANKDDVNINGADISMKKDYFSTMSLEERRRMEEQQRLLLAQIQEQSDSDDDSYDDDPDDFNSTHNSSILSLISSYASEYVDIQRDAFKDVKEIVPLTPLTPKPLISPTSPRSVSLGKINLASLKDALNRPRNSKHLRNLSEMNISPPNINDPILFESKVAKWSSSSPLKKTSNKYFILTRNCLCAFKNADKAAKIFDGLPLCTLPRRLNGDRKLSADSSNSSIDSSGTLDSTTRTLPAENIILCLPTIFAITEQLTPDPHIRIDYMSSLKKQLTVSITAPDLQKHRQWLTVLRSAVHNSNPRGPFLTYDQRAWLKTKLNSLDDLADVNEHKLVAYRVLLKSLSNEDQDGQSEKDPKIPVFLILGKNNFYIIPSNLKNDGTPSEDNRKSNDFKISSAKNSNLIKEIDFWKYKYPLLCITDIRSNSIDDTLLINFKNNSSKRTIMISSLLSETIANEFKSIIDSITFWWTYKSNPTTPISPDSSLTSPTGKMSQETGVERMIEAQCHVLNISKSRISFQIEYVLGSENVQLGLGVDNLPFRFVLLPPKDEKNDVYTTDELMAIFNSLKNHPLLSEIILSNINLFELQIQQSSSGSNMLATVLHDLIISSSNLKSLNLRSCGITSETISAIGNALLTGKAGLERLILSDSSITRDSAQTLANGIKNHTTSIKELDISNCKLNFDGLVSILQSLQSQQPKDLESLNISNNMCDIDENILADLLSKSINLRSLYFRNCLKFFIGTKPIISLETLGETRLTTLDLGGIPLNNKSHLLSLYAYIRSPAFAKVKYFSIDHCNLDGEALALILSYVTTSPNYENIRVWAGGNFIARTPASCKEFCYAVRNDWTPVWLSLENSLIGSNAEQVVEILSSFCENTVIKYLDLSNPQFIFNANESFTQNPQIMMTIKTACDVLGRLFRENKNILELNLQGTADRKWGPFLGSQLSGLEKNAQLEKLNIEGNAIGDQGIKSLSEALKENVSLKSLNIDQNEIGIEGYVSLHQVLISRQNTTLQSLGYPFKDLQTHDENLDAKLPMSPISKTINFKQIIDEIMFAIEENLYKVSKTAMLSNTLKQ</sequence>
<dbReference type="GO" id="GO:0048471">
    <property type="term" value="C:perinuclear region of cytoplasm"/>
    <property type="evidence" value="ECO:0007669"/>
    <property type="project" value="TreeGrafter"/>
</dbReference>
<dbReference type="SMART" id="SM00368">
    <property type="entry name" value="LRR_RI"/>
    <property type="match status" value="5"/>
</dbReference>
<evidence type="ECO:0000259" key="4">
    <source>
        <dbReference type="Pfam" id="PF25353"/>
    </source>
</evidence>
<dbReference type="InterPro" id="IPR032675">
    <property type="entry name" value="LRR_dom_sf"/>
</dbReference>
<keyword evidence="3" id="KW-0677">Repeat</keyword>
<evidence type="ECO:0000256" key="3">
    <source>
        <dbReference type="ARBA" id="ARBA00022737"/>
    </source>
</evidence>
<dbReference type="GO" id="GO:0031267">
    <property type="term" value="F:small GTPase binding"/>
    <property type="evidence" value="ECO:0007669"/>
    <property type="project" value="TreeGrafter"/>
</dbReference>
<protein>
    <submittedName>
        <fullName evidence="5">12995_t:CDS:1</fullName>
    </submittedName>
</protein>
<feature type="domain" description="LRR-containing protein second PH" evidence="4">
    <location>
        <begin position="328"/>
        <end position="479"/>
    </location>
</feature>
<dbReference type="Pfam" id="PF13516">
    <property type="entry name" value="LRR_6"/>
    <property type="match status" value="2"/>
</dbReference>